<accession>A0A9Q9EQC4</accession>
<dbReference type="Gene3D" id="3.30.780.10">
    <property type="entry name" value="SUI1-like domain"/>
    <property type="match status" value="1"/>
</dbReference>
<evidence type="ECO:0000256" key="5">
    <source>
        <dbReference type="ARBA" id="ARBA00023274"/>
    </source>
</evidence>
<keyword evidence="3 8" id="KW-0689">Ribosomal protein</keyword>
<evidence type="ECO:0000256" key="1">
    <source>
        <dbReference type="ARBA" id="ARBA00004173"/>
    </source>
</evidence>
<evidence type="ECO:0000256" key="6">
    <source>
        <dbReference type="ARBA" id="ARBA00035191"/>
    </source>
</evidence>
<organism evidence="8 9">
    <name type="scientific">Septoria linicola</name>
    <dbReference type="NCBI Taxonomy" id="215465"/>
    <lineage>
        <taxon>Eukaryota</taxon>
        <taxon>Fungi</taxon>
        <taxon>Dikarya</taxon>
        <taxon>Ascomycota</taxon>
        <taxon>Pezizomycotina</taxon>
        <taxon>Dothideomycetes</taxon>
        <taxon>Dothideomycetidae</taxon>
        <taxon>Mycosphaerellales</taxon>
        <taxon>Mycosphaerellaceae</taxon>
        <taxon>Septoria</taxon>
    </lineage>
</organism>
<dbReference type="Proteomes" id="UP001056384">
    <property type="component" value="Chromosome 12"/>
</dbReference>
<evidence type="ECO:0000256" key="4">
    <source>
        <dbReference type="ARBA" id="ARBA00023128"/>
    </source>
</evidence>
<evidence type="ECO:0000313" key="8">
    <source>
        <dbReference type="EMBL" id="USW58980.1"/>
    </source>
</evidence>
<dbReference type="EMBL" id="CP099429">
    <property type="protein sequence ID" value="USW58980.1"/>
    <property type="molecule type" value="Genomic_DNA"/>
</dbReference>
<reference evidence="8" key="1">
    <citation type="submission" date="2022-06" db="EMBL/GenBank/DDBJ databases">
        <title>Complete genome sequences of two strains of the flax pathogen Septoria linicola.</title>
        <authorList>
            <person name="Lapalu N."/>
            <person name="Simon A."/>
            <person name="Demenou B."/>
            <person name="Paumier D."/>
            <person name="Guillot M.-P."/>
            <person name="Gout L."/>
            <person name="Valade R."/>
        </authorList>
    </citation>
    <scope>NUCLEOTIDE SEQUENCE</scope>
    <source>
        <strain evidence="8">SE15195</strain>
    </source>
</reference>
<feature type="region of interest" description="Disordered" evidence="7">
    <location>
        <begin position="38"/>
        <end position="115"/>
    </location>
</feature>
<keyword evidence="4" id="KW-0496">Mitochondrion</keyword>
<dbReference type="Pfam" id="PF05046">
    <property type="entry name" value="Img2"/>
    <property type="match status" value="1"/>
</dbReference>
<keyword evidence="5" id="KW-0687">Ribonucleoprotein</keyword>
<evidence type="ECO:0000256" key="3">
    <source>
        <dbReference type="ARBA" id="ARBA00022980"/>
    </source>
</evidence>
<gene>
    <name evidence="8" type="ORF">Slin15195_G122990</name>
</gene>
<evidence type="ECO:0000256" key="2">
    <source>
        <dbReference type="ARBA" id="ARBA00005677"/>
    </source>
</evidence>
<evidence type="ECO:0000256" key="7">
    <source>
        <dbReference type="SAM" id="MobiDB-lite"/>
    </source>
</evidence>
<comment type="subcellular location">
    <subcellularLocation>
        <location evidence="1">Mitochondrion</location>
    </subcellularLocation>
</comment>
<dbReference type="PANTHER" id="PTHR13477">
    <property type="entry name" value="MITOCHONDRIAL 39S RIBOSOMAL PROTEIN L49"/>
    <property type="match status" value="1"/>
</dbReference>
<name>A0A9Q9EQC4_9PEZI</name>
<protein>
    <recommendedName>
        <fullName evidence="6">Large ribosomal subunit protein mL49</fullName>
    </recommendedName>
</protein>
<dbReference type="PANTHER" id="PTHR13477:SF0">
    <property type="entry name" value="LARGE RIBOSOMAL SUBUNIT PROTEIN ML49"/>
    <property type="match status" value="1"/>
</dbReference>
<sequence>MASATPMLSFLRPLGLPRPATVRHFLRYSTSTPCREAAAATSSYTPPREDANLIASRTADEAYPPRSMRSQPRPKESRASRRSAHPTKERHYPTRRPSHHQPDVPKLIPDPVEPLPEAESAPNLAYFVSRSSSNNLPIYHLRKRGGNLKMTRIKNIDGDKMILKGELCRILNVKKDDVAINSVTGHINLKGHWKPKIETFLRERRF</sequence>
<proteinExistence type="inferred from homology"/>
<keyword evidence="9" id="KW-1185">Reference proteome</keyword>
<dbReference type="GO" id="GO:0005762">
    <property type="term" value="C:mitochondrial large ribosomal subunit"/>
    <property type="evidence" value="ECO:0007669"/>
    <property type="project" value="TreeGrafter"/>
</dbReference>
<dbReference type="InterPro" id="IPR007740">
    <property type="entry name" value="Ribosomal_mL49"/>
</dbReference>
<evidence type="ECO:0000313" key="9">
    <source>
        <dbReference type="Proteomes" id="UP001056384"/>
    </source>
</evidence>
<dbReference type="GO" id="GO:0003735">
    <property type="term" value="F:structural constituent of ribosome"/>
    <property type="evidence" value="ECO:0007669"/>
    <property type="project" value="InterPro"/>
</dbReference>
<dbReference type="AlphaFoldDB" id="A0A9Q9EQC4"/>
<dbReference type="GO" id="GO:0006412">
    <property type="term" value="P:translation"/>
    <property type="evidence" value="ECO:0007669"/>
    <property type="project" value="InterPro"/>
</dbReference>
<comment type="similarity">
    <text evidence="2">Belongs to the mitochondrion-specific ribosomal protein mL49 family.</text>
</comment>